<dbReference type="EMBL" id="ML179109">
    <property type="protein sequence ID" value="THV00079.1"/>
    <property type="molecule type" value="Genomic_DNA"/>
</dbReference>
<protein>
    <submittedName>
        <fullName evidence="2">Uncharacterized protein</fullName>
    </submittedName>
</protein>
<gene>
    <name evidence="2" type="ORF">K435DRAFT_794425</name>
</gene>
<dbReference type="Proteomes" id="UP000297245">
    <property type="component" value="Unassembled WGS sequence"/>
</dbReference>
<proteinExistence type="predicted"/>
<evidence type="ECO:0000256" key="1">
    <source>
        <dbReference type="SAM" id="MobiDB-lite"/>
    </source>
</evidence>
<accession>A0A4S8MDF4</accession>
<organism evidence="2 3">
    <name type="scientific">Dendrothele bispora (strain CBS 962.96)</name>
    <dbReference type="NCBI Taxonomy" id="1314807"/>
    <lineage>
        <taxon>Eukaryota</taxon>
        <taxon>Fungi</taxon>
        <taxon>Dikarya</taxon>
        <taxon>Basidiomycota</taxon>
        <taxon>Agaricomycotina</taxon>
        <taxon>Agaricomycetes</taxon>
        <taxon>Agaricomycetidae</taxon>
        <taxon>Agaricales</taxon>
        <taxon>Agaricales incertae sedis</taxon>
        <taxon>Dendrothele</taxon>
    </lineage>
</organism>
<name>A0A4S8MDF4_DENBC</name>
<dbReference type="AlphaFoldDB" id="A0A4S8MDF4"/>
<feature type="compositionally biased region" description="Polar residues" evidence="1">
    <location>
        <begin position="442"/>
        <end position="452"/>
    </location>
</feature>
<evidence type="ECO:0000313" key="2">
    <source>
        <dbReference type="EMBL" id="THV00079.1"/>
    </source>
</evidence>
<reference evidence="2 3" key="1">
    <citation type="journal article" date="2019" name="Nat. Ecol. Evol.">
        <title>Megaphylogeny resolves global patterns of mushroom evolution.</title>
        <authorList>
            <person name="Varga T."/>
            <person name="Krizsan K."/>
            <person name="Foldi C."/>
            <person name="Dima B."/>
            <person name="Sanchez-Garcia M."/>
            <person name="Sanchez-Ramirez S."/>
            <person name="Szollosi G.J."/>
            <person name="Szarkandi J.G."/>
            <person name="Papp V."/>
            <person name="Albert L."/>
            <person name="Andreopoulos W."/>
            <person name="Angelini C."/>
            <person name="Antonin V."/>
            <person name="Barry K.W."/>
            <person name="Bougher N.L."/>
            <person name="Buchanan P."/>
            <person name="Buyck B."/>
            <person name="Bense V."/>
            <person name="Catcheside P."/>
            <person name="Chovatia M."/>
            <person name="Cooper J."/>
            <person name="Damon W."/>
            <person name="Desjardin D."/>
            <person name="Finy P."/>
            <person name="Geml J."/>
            <person name="Haridas S."/>
            <person name="Hughes K."/>
            <person name="Justo A."/>
            <person name="Karasinski D."/>
            <person name="Kautmanova I."/>
            <person name="Kiss B."/>
            <person name="Kocsube S."/>
            <person name="Kotiranta H."/>
            <person name="LaButti K.M."/>
            <person name="Lechner B.E."/>
            <person name="Liimatainen K."/>
            <person name="Lipzen A."/>
            <person name="Lukacs Z."/>
            <person name="Mihaltcheva S."/>
            <person name="Morgado L.N."/>
            <person name="Niskanen T."/>
            <person name="Noordeloos M.E."/>
            <person name="Ohm R.A."/>
            <person name="Ortiz-Santana B."/>
            <person name="Ovrebo C."/>
            <person name="Racz N."/>
            <person name="Riley R."/>
            <person name="Savchenko A."/>
            <person name="Shiryaev A."/>
            <person name="Soop K."/>
            <person name="Spirin V."/>
            <person name="Szebenyi C."/>
            <person name="Tomsovsky M."/>
            <person name="Tulloss R.E."/>
            <person name="Uehling J."/>
            <person name="Grigoriev I.V."/>
            <person name="Vagvolgyi C."/>
            <person name="Papp T."/>
            <person name="Martin F.M."/>
            <person name="Miettinen O."/>
            <person name="Hibbett D.S."/>
            <person name="Nagy L.G."/>
        </authorList>
    </citation>
    <scope>NUCLEOTIDE SEQUENCE [LARGE SCALE GENOMIC DNA]</scope>
    <source>
        <strain evidence="2 3">CBS 962.96</strain>
    </source>
</reference>
<evidence type="ECO:0000313" key="3">
    <source>
        <dbReference type="Proteomes" id="UP000297245"/>
    </source>
</evidence>
<keyword evidence="3" id="KW-1185">Reference proteome</keyword>
<sequence length="465" mass="53334">MSRSFYNNAINCTFNGKIFNVAGNLNFMDDSGSEDRIVSHGARGESIFDEYEYLSEVNEELCSPERLECTKTTYKIDLLGRCHKEATSTLPYRIAIWEQDFVKYSNQHPNFVHLYGFNGQKSSPSLIFCDNVIPFMQVWEHCSSIVKLHIHYSLRNAVFIRCDTGEICFGSQGPSKKRPSDLECHPFLGGFSGITLPFSLYYDEAGLKKYLLGKMGEKNLPVLTPSLIRPSYSHSLNDLTSTEVIPLPSVLWQGHDGLRQKLIGTFKNLDQSYSYTLEPWICGYNYVENGTLLGTGWTRFHYESYIGKKFRFHVNCSHEATQRICNAWFYQKQYYLNVVNKDALGRFGKQISFLEKDWCPESGSTEYAAAKYLQEIQGFDPLTQDFARTHGLPLIEILSPSKHFHPNVVNLTEEDQEELYTWYDAEETLSDKSDPESVYEEASSQIQTTPFPTHSAEQELNWTTP</sequence>
<feature type="region of interest" description="Disordered" evidence="1">
    <location>
        <begin position="428"/>
        <end position="465"/>
    </location>
</feature>